<accession>A0A5C6NMP7</accession>
<dbReference type="EMBL" id="RHFK02000013">
    <property type="protein sequence ID" value="TWW66927.1"/>
    <property type="molecule type" value="Genomic_DNA"/>
</dbReference>
<keyword evidence="4" id="KW-1185">Reference proteome</keyword>
<reference evidence="3 4" key="1">
    <citation type="submission" date="2019-04" db="EMBL/GenBank/DDBJ databases">
        <title>Chromosome genome assembly for Takifugu flavidus.</title>
        <authorList>
            <person name="Xiao S."/>
        </authorList>
    </citation>
    <scope>NUCLEOTIDE SEQUENCE [LARGE SCALE GENOMIC DNA]</scope>
    <source>
        <strain evidence="3">HTHZ2018</strain>
        <tissue evidence="3">Muscle</tissue>
    </source>
</reference>
<comment type="caution">
    <text evidence="3">The sequence shown here is derived from an EMBL/GenBank/DDBJ whole genome shotgun (WGS) entry which is preliminary data.</text>
</comment>
<evidence type="ECO:0000313" key="4">
    <source>
        <dbReference type="Proteomes" id="UP000324091"/>
    </source>
</evidence>
<proteinExistence type="predicted"/>
<evidence type="ECO:0000256" key="1">
    <source>
        <dbReference type="ARBA" id="ARBA00022801"/>
    </source>
</evidence>
<dbReference type="SUPFAM" id="SSF50630">
    <property type="entry name" value="Acid proteases"/>
    <property type="match status" value="1"/>
</dbReference>
<evidence type="ECO:0000313" key="3">
    <source>
        <dbReference type="EMBL" id="TWW66927.1"/>
    </source>
</evidence>
<protein>
    <recommendedName>
        <fullName evidence="2">Peptidase A2 domain-containing protein</fullName>
    </recommendedName>
</protein>
<dbReference type="AlphaFoldDB" id="A0A5C6NMP7"/>
<keyword evidence="1" id="KW-0378">Hydrolase</keyword>
<dbReference type="Gene3D" id="2.30.30.850">
    <property type="match status" value="1"/>
</dbReference>
<dbReference type="PROSITE" id="PS50175">
    <property type="entry name" value="ASP_PROT_RETROV"/>
    <property type="match status" value="1"/>
</dbReference>
<dbReference type="InterPro" id="IPR021109">
    <property type="entry name" value="Peptidase_aspartic_dom_sf"/>
</dbReference>
<dbReference type="GO" id="GO:0004190">
    <property type="term" value="F:aspartic-type endopeptidase activity"/>
    <property type="evidence" value="ECO:0007669"/>
    <property type="project" value="InterPro"/>
</dbReference>
<dbReference type="GO" id="GO:0006508">
    <property type="term" value="P:proteolysis"/>
    <property type="evidence" value="ECO:0007669"/>
    <property type="project" value="InterPro"/>
</dbReference>
<gene>
    <name evidence="3" type="ORF">D4764_20G0009590</name>
</gene>
<dbReference type="Proteomes" id="UP000324091">
    <property type="component" value="Chromosome 20"/>
</dbReference>
<name>A0A5C6NMP7_9TELE</name>
<feature type="domain" description="Peptidase A2" evidence="2">
    <location>
        <begin position="1"/>
        <end position="29"/>
    </location>
</feature>
<sequence>MNVRIGAQSFSHTFLYGPDCPVNLLGRDIFTLLGCNIDIAQGGGTVITFRNGESFHCSDKAAHTQTLLWLGTENPGDLHTADIYWGLLTGPVDNPLMAAFRTWGPLIREFWACSPPPDPPHVTLFYDKDNDLTYQEWFNSSLDGQNWVVSVSGIVLGPQGVAAPVHLTPEQLQHYKMDKAAKEAAGLDLLGMYIMKTVETEQMEDLRPRTQAEWTEQQQWEEHGATVEEIGTEEEGQCSLWKGPKGQLVVPNRFLAQMCEEAHGPAHIPPEPQEKPDLIGEEYLLLKVLKRKWQEPNWTAPHRVTARTDTAVRFEGKGDTWYHLSQCAKVFRRASPPSRH</sequence>
<organism evidence="3 4">
    <name type="scientific">Takifugu flavidus</name>
    <name type="common">sansaifugu</name>
    <dbReference type="NCBI Taxonomy" id="433684"/>
    <lineage>
        <taxon>Eukaryota</taxon>
        <taxon>Metazoa</taxon>
        <taxon>Chordata</taxon>
        <taxon>Craniata</taxon>
        <taxon>Vertebrata</taxon>
        <taxon>Euteleostomi</taxon>
        <taxon>Actinopterygii</taxon>
        <taxon>Neopterygii</taxon>
        <taxon>Teleostei</taxon>
        <taxon>Neoteleostei</taxon>
        <taxon>Acanthomorphata</taxon>
        <taxon>Eupercaria</taxon>
        <taxon>Tetraodontiformes</taxon>
        <taxon>Tetradontoidea</taxon>
        <taxon>Tetraodontidae</taxon>
        <taxon>Takifugu</taxon>
    </lineage>
</organism>
<dbReference type="Gene3D" id="2.40.70.10">
    <property type="entry name" value="Acid Proteases"/>
    <property type="match status" value="1"/>
</dbReference>
<dbReference type="InterPro" id="IPR001995">
    <property type="entry name" value="Peptidase_A2_cat"/>
</dbReference>
<evidence type="ECO:0000259" key="2">
    <source>
        <dbReference type="PROSITE" id="PS50175"/>
    </source>
</evidence>